<dbReference type="AlphaFoldDB" id="A0A811NYQ8"/>
<dbReference type="EMBL" id="CAJGYO010000005">
    <property type="protein sequence ID" value="CAD6230995.1"/>
    <property type="molecule type" value="Genomic_DNA"/>
</dbReference>
<evidence type="ECO:0000313" key="2">
    <source>
        <dbReference type="EMBL" id="CAD6230995.1"/>
    </source>
</evidence>
<sequence>MARAFDMDWLVRLFHGGKVQGNGEFESMHEHVEFFSGPPTFDALVVENLTQNEELLAVVVREVDRSCQLGALNDDFDEETFDEDDGNRDGTHDMDDISQGSEDDEVDVASADEDNFTLGPRYFG</sequence>
<feature type="compositionally biased region" description="Acidic residues" evidence="1">
    <location>
        <begin position="74"/>
        <end position="86"/>
    </location>
</feature>
<feature type="region of interest" description="Disordered" evidence="1">
    <location>
        <begin position="74"/>
        <end position="124"/>
    </location>
</feature>
<evidence type="ECO:0000256" key="1">
    <source>
        <dbReference type="SAM" id="MobiDB-lite"/>
    </source>
</evidence>
<proteinExistence type="predicted"/>
<accession>A0A811NYQ8</accession>
<protein>
    <submittedName>
        <fullName evidence="2">Uncharacterized protein</fullName>
    </submittedName>
</protein>
<gene>
    <name evidence="2" type="ORF">NCGR_LOCUS21121</name>
</gene>
<name>A0A811NYQ8_9POAL</name>
<comment type="caution">
    <text evidence="2">The sequence shown here is derived from an EMBL/GenBank/DDBJ whole genome shotgun (WGS) entry which is preliminary data.</text>
</comment>
<organism evidence="2 3">
    <name type="scientific">Miscanthus lutarioriparius</name>
    <dbReference type="NCBI Taxonomy" id="422564"/>
    <lineage>
        <taxon>Eukaryota</taxon>
        <taxon>Viridiplantae</taxon>
        <taxon>Streptophyta</taxon>
        <taxon>Embryophyta</taxon>
        <taxon>Tracheophyta</taxon>
        <taxon>Spermatophyta</taxon>
        <taxon>Magnoliopsida</taxon>
        <taxon>Liliopsida</taxon>
        <taxon>Poales</taxon>
        <taxon>Poaceae</taxon>
        <taxon>PACMAD clade</taxon>
        <taxon>Panicoideae</taxon>
        <taxon>Andropogonodae</taxon>
        <taxon>Andropogoneae</taxon>
        <taxon>Saccharinae</taxon>
        <taxon>Miscanthus</taxon>
    </lineage>
</organism>
<evidence type="ECO:0000313" key="3">
    <source>
        <dbReference type="Proteomes" id="UP000604825"/>
    </source>
</evidence>
<keyword evidence="3" id="KW-1185">Reference proteome</keyword>
<dbReference type="Proteomes" id="UP000604825">
    <property type="component" value="Unassembled WGS sequence"/>
</dbReference>
<feature type="compositionally biased region" description="Acidic residues" evidence="1">
    <location>
        <begin position="101"/>
        <end position="115"/>
    </location>
</feature>
<reference evidence="2" key="1">
    <citation type="submission" date="2020-10" db="EMBL/GenBank/DDBJ databases">
        <authorList>
            <person name="Han B."/>
            <person name="Lu T."/>
            <person name="Zhao Q."/>
            <person name="Huang X."/>
            <person name="Zhao Y."/>
        </authorList>
    </citation>
    <scope>NUCLEOTIDE SEQUENCE</scope>
</reference>